<dbReference type="PRINTS" id="PR00412">
    <property type="entry name" value="EPOXHYDRLASE"/>
</dbReference>
<dbReference type="OrthoDB" id="27092at2"/>
<dbReference type="InterPro" id="IPR010497">
    <property type="entry name" value="Epoxide_hydro_N"/>
</dbReference>
<keyword evidence="2" id="KW-0058">Aromatic hydrocarbons catabolism</keyword>
<dbReference type="PANTHER" id="PTHR21661">
    <property type="entry name" value="EPOXIDE HYDROLASE 1-RELATED"/>
    <property type="match status" value="1"/>
</dbReference>
<dbReference type="InterPro" id="IPR029058">
    <property type="entry name" value="AB_hydrolase_fold"/>
</dbReference>
<evidence type="ECO:0000256" key="1">
    <source>
        <dbReference type="ARBA" id="ARBA00010088"/>
    </source>
</evidence>
<accession>A0A508SYS5</accession>
<feature type="active site" description="Nucleophile" evidence="4">
    <location>
        <position position="221"/>
    </location>
</feature>
<keyword evidence="7" id="KW-1185">Reference proteome</keyword>
<comment type="caution">
    <text evidence="6">The sequence shown here is derived from an EMBL/GenBank/DDBJ whole genome shotgun (WGS) entry which is preliminary data.</text>
</comment>
<evidence type="ECO:0000313" key="7">
    <source>
        <dbReference type="Proteomes" id="UP000328092"/>
    </source>
</evidence>
<proteinExistence type="inferred from homology"/>
<protein>
    <recommendedName>
        <fullName evidence="5">Epoxide hydrolase N-terminal domain-containing protein</fullName>
    </recommendedName>
</protein>
<comment type="similarity">
    <text evidence="1">Belongs to the peptidase S33 family.</text>
</comment>
<dbReference type="Pfam" id="PF06441">
    <property type="entry name" value="EHN"/>
    <property type="match status" value="1"/>
</dbReference>
<organism evidence="6 7">
    <name type="scientific">Bradyrhizobium ivorense</name>
    <dbReference type="NCBI Taxonomy" id="2511166"/>
    <lineage>
        <taxon>Bacteria</taxon>
        <taxon>Pseudomonadati</taxon>
        <taxon>Pseudomonadota</taxon>
        <taxon>Alphaproteobacteria</taxon>
        <taxon>Hyphomicrobiales</taxon>
        <taxon>Nitrobacteraceae</taxon>
        <taxon>Bradyrhizobium</taxon>
    </lineage>
</organism>
<gene>
    <name evidence="6" type="ORF">CI1B_20450</name>
</gene>
<dbReference type="InterPro" id="IPR006311">
    <property type="entry name" value="TAT_signal"/>
</dbReference>
<reference evidence="6" key="1">
    <citation type="submission" date="2019-02" db="EMBL/GenBank/DDBJ databases">
        <authorList>
            <person name="Pothier F.J."/>
        </authorList>
    </citation>
    <scope>NUCLEOTIDE SEQUENCE</scope>
    <source>
        <strain evidence="6">CI-1B</strain>
    </source>
</reference>
<dbReference type="GO" id="GO:0004301">
    <property type="term" value="F:epoxide hydrolase activity"/>
    <property type="evidence" value="ECO:0007669"/>
    <property type="project" value="TreeGrafter"/>
</dbReference>
<dbReference type="Gene3D" id="3.40.50.1820">
    <property type="entry name" value="alpha/beta hydrolase"/>
    <property type="match status" value="1"/>
</dbReference>
<dbReference type="PROSITE" id="PS51318">
    <property type="entry name" value="TAT"/>
    <property type="match status" value="1"/>
</dbReference>
<dbReference type="SUPFAM" id="SSF53474">
    <property type="entry name" value="alpha/beta-Hydrolases"/>
    <property type="match status" value="1"/>
</dbReference>
<dbReference type="Proteomes" id="UP000328092">
    <property type="component" value="Unassembled WGS sequence"/>
</dbReference>
<evidence type="ECO:0000256" key="3">
    <source>
        <dbReference type="ARBA" id="ARBA00022801"/>
    </source>
</evidence>
<evidence type="ECO:0000256" key="4">
    <source>
        <dbReference type="PIRSR" id="PIRSR001112-1"/>
    </source>
</evidence>
<name>A0A508SYS5_9BRAD</name>
<evidence type="ECO:0000313" key="6">
    <source>
        <dbReference type="EMBL" id="VIO68282.1"/>
    </source>
</evidence>
<feature type="active site" description="Proton acceptor" evidence="4">
    <location>
        <position position="418"/>
    </location>
</feature>
<feature type="domain" description="Epoxide hydrolase N-terminal" evidence="5">
    <location>
        <begin position="47"/>
        <end position="151"/>
    </location>
</feature>
<dbReference type="AlphaFoldDB" id="A0A508SYS5"/>
<sequence length="443" mass="48424">MTKVDKPETIDIGRRSILTGIAAGVAVAGVASLLPEHSASGAEGDGIRPFKVQVPQDELDDLRRRLAATRWPDKETVVDQTQGAQLAKLQQLVRHWATDYDWRKGEAKLNALPQFKTMIDGVDIHFIHVRSRHANALPLIITHGWPGSVFEQIKPIGQLTDPTSYGGQAEDAFDVVIPSLPGFGFSSRPTETGWGVERIGRAWDMLMKRLGYTTYVAQGGDWGAGVVEAMGRQAPTGLLGIHTNLPAVFPPDAADAIVSGGPAPAGLSPKERAEFDAMQSFIKGGGWGYLTMMSARPQAVGYGLTDSPAGLAGWMLVHGGFGKWTYGKDPKQAPTPDEVLDNFSLHWLTNTVTSGARLYWENRDQNLISAAAQKTDTITLPVAITTFPNDDLFRAPETWARRAFPNLIYFRDAERGGHFPAWEEPELFSSELRAAFRPLRQSI</sequence>
<dbReference type="PIRSF" id="PIRSF001112">
    <property type="entry name" value="Epoxide_hydrolase"/>
    <property type="match status" value="1"/>
</dbReference>
<dbReference type="InterPro" id="IPR000639">
    <property type="entry name" value="Epox_hydrolase-like"/>
</dbReference>
<dbReference type="EMBL" id="CAADFC020000006">
    <property type="protein sequence ID" value="VIO68282.1"/>
    <property type="molecule type" value="Genomic_DNA"/>
</dbReference>
<dbReference type="RefSeq" id="WP_139858839.1">
    <property type="nucleotide sequence ID" value="NZ_CAADFC020000006.1"/>
</dbReference>
<keyword evidence="3" id="KW-0378">Hydrolase</keyword>
<feature type="active site" description="Proton donor" evidence="4">
    <location>
        <position position="359"/>
    </location>
</feature>
<dbReference type="GO" id="GO:0097176">
    <property type="term" value="P:epoxide metabolic process"/>
    <property type="evidence" value="ECO:0007669"/>
    <property type="project" value="TreeGrafter"/>
</dbReference>
<evidence type="ECO:0000259" key="5">
    <source>
        <dbReference type="Pfam" id="PF06441"/>
    </source>
</evidence>
<evidence type="ECO:0000256" key="2">
    <source>
        <dbReference type="ARBA" id="ARBA00022797"/>
    </source>
</evidence>
<dbReference type="InterPro" id="IPR016292">
    <property type="entry name" value="Epoxide_hydrolase"/>
</dbReference>
<dbReference type="PANTHER" id="PTHR21661:SF35">
    <property type="entry name" value="EPOXIDE HYDROLASE"/>
    <property type="match status" value="1"/>
</dbReference>